<sequence length="85" mass="9449">MTATPITTVKRIYVDLPTAAEAVSLSPTTVQELVRQKLFPEPRQLSGRRVGWLLREIEEWAESRPTSTLLPPPNTGAKKPRKVAA</sequence>
<dbReference type="EMBL" id="CP141259">
    <property type="protein sequence ID" value="WRL48244.1"/>
    <property type="molecule type" value="Genomic_DNA"/>
</dbReference>
<dbReference type="EMBL" id="CP141259">
    <property type="protein sequence ID" value="WRL48314.1"/>
    <property type="molecule type" value="Genomic_DNA"/>
</dbReference>
<evidence type="ECO:0000313" key="3">
    <source>
        <dbReference type="EMBL" id="WRL48314.1"/>
    </source>
</evidence>
<proteinExistence type="predicted"/>
<dbReference type="RefSeq" id="WP_407280561.1">
    <property type="nucleotide sequence ID" value="NZ_CP141259.1"/>
</dbReference>
<evidence type="ECO:0000256" key="1">
    <source>
        <dbReference type="SAM" id="MobiDB-lite"/>
    </source>
</evidence>
<feature type="region of interest" description="Disordered" evidence="1">
    <location>
        <begin position="63"/>
        <end position="85"/>
    </location>
</feature>
<dbReference type="InterPro" id="IPR010260">
    <property type="entry name" value="AlpA"/>
</dbReference>
<organism evidence="2 4">
    <name type="scientific">Aromatoleum evansii</name>
    <name type="common">Azoarcus evansii</name>
    <dbReference type="NCBI Taxonomy" id="59406"/>
    <lineage>
        <taxon>Bacteria</taxon>
        <taxon>Pseudomonadati</taxon>
        <taxon>Pseudomonadota</taxon>
        <taxon>Betaproteobacteria</taxon>
        <taxon>Rhodocyclales</taxon>
        <taxon>Rhodocyclaceae</taxon>
        <taxon>Aromatoleum</taxon>
    </lineage>
</organism>
<accession>A0ABZ1ATS9</accession>
<gene>
    <name evidence="2" type="ORF">U5817_09425</name>
    <name evidence="3" type="ORF">U5817_09775</name>
</gene>
<dbReference type="Proteomes" id="UP001626593">
    <property type="component" value="Chromosome"/>
</dbReference>
<keyword evidence="4" id="KW-1185">Reference proteome</keyword>
<evidence type="ECO:0000313" key="4">
    <source>
        <dbReference type="Proteomes" id="UP001626593"/>
    </source>
</evidence>
<evidence type="ECO:0000313" key="2">
    <source>
        <dbReference type="EMBL" id="WRL48244.1"/>
    </source>
</evidence>
<dbReference type="Gene3D" id="1.10.238.160">
    <property type="match status" value="1"/>
</dbReference>
<reference evidence="2 4" key="1">
    <citation type="submission" date="2023-12" db="EMBL/GenBank/DDBJ databases">
        <title>A. evansii MAY27, complete genome.</title>
        <authorList>
            <person name="Wang Y."/>
        </authorList>
    </citation>
    <scope>NUCLEOTIDE SEQUENCE [LARGE SCALE GENOMIC DNA]</scope>
    <source>
        <strain evidence="2 4">MAY27</strain>
    </source>
</reference>
<dbReference type="Pfam" id="PF05930">
    <property type="entry name" value="Phage_AlpA"/>
    <property type="match status" value="1"/>
</dbReference>
<name>A0ABZ1ATS9_AROEV</name>
<protein>
    <submittedName>
        <fullName evidence="2">AlpA family phage regulatory protein</fullName>
    </submittedName>
</protein>